<dbReference type="EMBL" id="ALKK01000011">
    <property type="protein sequence ID" value="EJU18798.1"/>
    <property type="molecule type" value="Genomic_DNA"/>
</dbReference>
<proteinExistence type="predicted"/>
<reference evidence="1 2" key="1">
    <citation type="submission" date="2012-07" db="EMBL/GenBank/DDBJ databases">
        <authorList>
            <person name="Durkin A.S."/>
            <person name="McCorrison J."/>
            <person name="Torralba M."/>
            <person name="Gillis M."/>
            <person name="Methe B."/>
            <person name="Sutton G."/>
            <person name="Nelson K.E."/>
        </authorList>
    </citation>
    <scope>NUCLEOTIDE SEQUENCE [LARGE SCALE GENOMIC DNA]</scope>
    <source>
        <strain evidence="1 2">Fnf 1007</strain>
    </source>
</reference>
<dbReference type="GeneID" id="75075222"/>
<dbReference type="Proteomes" id="UP000003120">
    <property type="component" value="Unassembled WGS sequence"/>
</dbReference>
<name>A0AAN3VX59_9FUSO</name>
<accession>A0AAN3VX59</accession>
<evidence type="ECO:0000313" key="2">
    <source>
        <dbReference type="Proteomes" id="UP000003120"/>
    </source>
</evidence>
<protein>
    <submittedName>
        <fullName evidence="1">Uncharacterized protein</fullName>
    </submittedName>
</protein>
<evidence type="ECO:0000313" key="1">
    <source>
        <dbReference type="EMBL" id="EJU18798.1"/>
    </source>
</evidence>
<organism evidence="1 2">
    <name type="scientific">Fusobacterium necrophorum subsp. funduliforme Fnf 1007</name>
    <dbReference type="NCBI Taxonomy" id="1161424"/>
    <lineage>
        <taxon>Bacteria</taxon>
        <taxon>Fusobacteriati</taxon>
        <taxon>Fusobacteriota</taxon>
        <taxon>Fusobacteriia</taxon>
        <taxon>Fusobacteriales</taxon>
        <taxon>Fusobacteriaceae</taxon>
        <taxon>Fusobacterium</taxon>
    </lineage>
</organism>
<sequence length="271" mass="30904">MSLNSSGRISLKDIAKELGKEGKQISFNDQDVLTLAGKTSGQVVLPNDFWGKSYASVPTKYPYNAVVTEMYLYAQNIFIVLEERDYLLKSLYFGGGTVDCIFDSKVPYENLVIAFENGTKLYIKKESDTQFVLDKNKPPILIEQSFSGRFNILIEEVENEPLKNTDEYILTVGETGKSFGYVDGVGDITPKTFKNLNLMAVYTRYNYVTIDLKEKTGNSNTYPSEINIEIDSTQLKMTKNWLITTRYEVYSTALSRVIKDKKEQTLRIKIW</sequence>
<dbReference type="AlphaFoldDB" id="A0AAN3VX59"/>
<comment type="caution">
    <text evidence="1">The sequence shown here is derived from an EMBL/GenBank/DDBJ whole genome shotgun (WGS) entry which is preliminary data.</text>
</comment>
<gene>
    <name evidence="1" type="ORF">HMPREF1127_1090</name>
</gene>
<dbReference type="RefSeq" id="WP_005960410.1">
    <property type="nucleotide sequence ID" value="NZ_ALKK01000011.1"/>
</dbReference>